<reference evidence="4 5" key="1">
    <citation type="submission" date="2019-02" db="EMBL/GenBank/DDBJ databases">
        <title>Apibacter muscae sp. nov.: a novel member of the house fly microbiota.</title>
        <authorList>
            <person name="Park R."/>
        </authorList>
    </citation>
    <scope>NUCLEOTIDE SEQUENCE [LARGE SCALE GENOMIC DNA]</scope>
    <source>
        <strain evidence="4 5">AL1</strain>
    </source>
</reference>
<dbReference type="Gene3D" id="3.40.50.720">
    <property type="entry name" value="NAD(P)-binding Rossmann-like Domain"/>
    <property type="match status" value="1"/>
</dbReference>
<feature type="domain" description="DUF1731" evidence="3">
    <location>
        <begin position="253"/>
        <end position="299"/>
    </location>
</feature>
<comment type="caution">
    <text evidence="4">The sequence shown here is derived from an EMBL/GenBank/DDBJ whole genome shotgun (WGS) entry which is preliminary data.</text>
</comment>
<organism evidence="4 5">
    <name type="scientific">Apibacter muscae</name>
    <dbReference type="NCBI Taxonomy" id="2509004"/>
    <lineage>
        <taxon>Bacteria</taxon>
        <taxon>Pseudomonadati</taxon>
        <taxon>Bacteroidota</taxon>
        <taxon>Flavobacteriia</taxon>
        <taxon>Flavobacteriales</taxon>
        <taxon>Weeksellaceae</taxon>
        <taxon>Apibacter</taxon>
    </lineage>
</organism>
<proteinExistence type="inferred from homology"/>
<dbReference type="InterPro" id="IPR010099">
    <property type="entry name" value="SDR39U1"/>
</dbReference>
<protein>
    <submittedName>
        <fullName evidence="4">TIGR01777 family protein</fullName>
    </submittedName>
</protein>
<evidence type="ECO:0000259" key="2">
    <source>
        <dbReference type="Pfam" id="PF01370"/>
    </source>
</evidence>
<name>A0A563DHB0_9FLAO</name>
<feature type="domain" description="NAD-dependent epimerase/dehydratase" evidence="2">
    <location>
        <begin position="5"/>
        <end position="128"/>
    </location>
</feature>
<dbReference type="OrthoDB" id="9801773at2"/>
<dbReference type="InterPro" id="IPR013549">
    <property type="entry name" value="DUF1731"/>
</dbReference>
<dbReference type="SUPFAM" id="SSF51735">
    <property type="entry name" value="NAD(P)-binding Rossmann-fold domains"/>
    <property type="match status" value="1"/>
</dbReference>
<dbReference type="InterPro" id="IPR036291">
    <property type="entry name" value="NAD(P)-bd_dom_sf"/>
</dbReference>
<dbReference type="NCBIfam" id="TIGR01777">
    <property type="entry name" value="yfcH"/>
    <property type="match status" value="1"/>
</dbReference>
<evidence type="ECO:0000259" key="3">
    <source>
        <dbReference type="Pfam" id="PF08338"/>
    </source>
</evidence>
<comment type="similarity">
    <text evidence="1">Belongs to the NAD(P)-dependent epimerase/dehydratase family. SDR39U1 subfamily.</text>
</comment>
<dbReference type="PANTHER" id="PTHR11092:SF0">
    <property type="entry name" value="EPIMERASE FAMILY PROTEIN SDR39U1"/>
    <property type="match status" value="1"/>
</dbReference>
<dbReference type="InterPro" id="IPR001509">
    <property type="entry name" value="Epimerase_deHydtase"/>
</dbReference>
<dbReference type="Proteomes" id="UP000319499">
    <property type="component" value="Unassembled WGS sequence"/>
</dbReference>
<dbReference type="Pfam" id="PF01370">
    <property type="entry name" value="Epimerase"/>
    <property type="match status" value="1"/>
</dbReference>
<gene>
    <name evidence="4" type="ORF">ETU09_03115</name>
</gene>
<dbReference type="Pfam" id="PF08338">
    <property type="entry name" value="DUF1731"/>
    <property type="match status" value="1"/>
</dbReference>
<dbReference type="AlphaFoldDB" id="A0A563DHB0"/>
<evidence type="ECO:0000313" key="4">
    <source>
        <dbReference type="EMBL" id="TWP29449.1"/>
    </source>
</evidence>
<evidence type="ECO:0000313" key="5">
    <source>
        <dbReference type="Proteomes" id="UP000319499"/>
    </source>
</evidence>
<accession>A0A563DHB0</accession>
<dbReference type="RefSeq" id="WP_146291847.1">
    <property type="nucleotide sequence ID" value="NZ_SELH01000014.1"/>
</dbReference>
<keyword evidence="5" id="KW-1185">Reference proteome</keyword>
<evidence type="ECO:0000256" key="1">
    <source>
        <dbReference type="ARBA" id="ARBA00009353"/>
    </source>
</evidence>
<dbReference type="PANTHER" id="PTHR11092">
    <property type="entry name" value="SUGAR NUCLEOTIDE EPIMERASE RELATED"/>
    <property type="match status" value="1"/>
</dbReference>
<sequence length="301" mass="34573">MKKNVLITGANGFIAKNISKLLQENYNVRFLTRRKTNDQEYEWNIDKQEIDVRSLKDVNHIIHLAGANIGEKRWTKERKKLILSSRIDSAKLILNTLIKENISIESFISASAIGYYGTLTSDKIFTETDKHGADFLSHVCLQWENIADEFKTKNIAKRVIKIRTGVTLSEDSNGALSKIKTPIQYHLGACLGSGKQYMPWIHIKDLCSIYKYALENIYLEGAYNAVSPEHTTNKDLTYSIAKHLNKRIWLPNIPSFFIQWVMGERANLLLEGNRISAHKLLESGFYFRYKELDDSLKSLLQ</sequence>
<dbReference type="EMBL" id="SELH01000014">
    <property type="protein sequence ID" value="TWP29449.1"/>
    <property type="molecule type" value="Genomic_DNA"/>
</dbReference>